<organism evidence="1 2">
    <name type="scientific">Nicotiana tabacum</name>
    <name type="common">Common tobacco</name>
    <dbReference type="NCBI Taxonomy" id="4097"/>
    <lineage>
        <taxon>Eukaryota</taxon>
        <taxon>Viridiplantae</taxon>
        <taxon>Streptophyta</taxon>
        <taxon>Embryophyta</taxon>
        <taxon>Tracheophyta</taxon>
        <taxon>Spermatophyta</taxon>
        <taxon>Magnoliopsida</taxon>
        <taxon>eudicotyledons</taxon>
        <taxon>Gunneridae</taxon>
        <taxon>Pentapetalae</taxon>
        <taxon>asterids</taxon>
        <taxon>lamiids</taxon>
        <taxon>Solanales</taxon>
        <taxon>Solanaceae</taxon>
        <taxon>Nicotianoideae</taxon>
        <taxon>Nicotianeae</taxon>
        <taxon>Nicotiana</taxon>
    </lineage>
</organism>
<reference evidence="1" key="1">
    <citation type="journal article" date="2014" name="Nat. Commun.">
        <title>The tobacco genome sequence and its comparison with those of tomato and potato.</title>
        <authorList>
            <person name="Sierro N."/>
            <person name="Battey J.N."/>
            <person name="Ouadi S."/>
            <person name="Bakaher N."/>
            <person name="Bovet L."/>
            <person name="Willig A."/>
            <person name="Goepfert S."/>
            <person name="Peitsch M.C."/>
            <person name="Ivanov N.V."/>
        </authorList>
    </citation>
    <scope>NUCLEOTIDE SEQUENCE [LARGE SCALE GENOMIC DNA]</scope>
</reference>
<dbReference type="RefSeq" id="XP_075083509.1">
    <property type="nucleotide sequence ID" value="XM_075227408.1"/>
</dbReference>
<sequence length="178" mass="20800">MEQSRQPKIVDNHMRWNEKLSSALLVYRTTMRTSIGAIPYMLVYGTEGVIPVEVKIPSLRVIQEAKLDDVKWIQVRQEQHMLIDEKRMDVVCHGQVYQNRMASEINKWVNPRHITPGQLVMKKIFPHQEEAKGKFASNWQCPYLVPRLFSGGALILAEMDRRVSTKPINSYTIKRYYV</sequence>
<reference evidence="2" key="2">
    <citation type="submission" date="2025-08" db="UniProtKB">
        <authorList>
            <consortium name="RefSeq"/>
        </authorList>
    </citation>
    <scope>IDENTIFICATION</scope>
    <source>
        <tissue evidence="2">Leaf</tissue>
    </source>
</reference>
<dbReference type="Proteomes" id="UP000790787">
    <property type="component" value="Chromosome 12"/>
</dbReference>
<name>A0AC58SEX6_TOBAC</name>
<keyword evidence="1" id="KW-1185">Reference proteome</keyword>
<evidence type="ECO:0000313" key="1">
    <source>
        <dbReference type="Proteomes" id="UP000790787"/>
    </source>
</evidence>
<gene>
    <name evidence="2" type="primary">LOC142167249</name>
</gene>
<proteinExistence type="predicted"/>
<protein>
    <submittedName>
        <fullName evidence="2">Uncharacterized protein LOC142167249</fullName>
    </submittedName>
</protein>
<accession>A0AC58SEX6</accession>
<evidence type="ECO:0000313" key="2">
    <source>
        <dbReference type="RefSeq" id="XP_075083509.1"/>
    </source>
</evidence>